<sequence length="718" mass="78106">MPRSAPDPPPDDKRLQRWARINYVGEVPDGSGRLYVPDLNGKLYLLRDGVPTTYLDVGGTFEPDFWATRGLGSGFGFVTFHPEFARNGKFYTTHTETGRALTEKPPHLPTQPGTVIHSVVTEWTAADPAAPTFRGTHREMLRIGFSGFTHAIQQIDFNPNARPGDEDYGLLYLAVGDGGRGVSSTDPQNLAVPQGKMLRIDPAGTDGASGQYGVPRVNPFHGRPGVLGEIFSYGYRDPHRFSWDTGGRQRLYLGHIGEHAIEAVYDVREGDNSGWSQREGAFVYKRSDRCYLWSLPADDAKNRFAYPVAAYDHDPPPSWQCRGDVGRAIAGGFVYRGSKVPELQGKYLFADLVDGRVFYTESGQMVRGAKRLAPLHQVSIFDSSGKRTSMPELAGDARVDLRFGTDSSGELYVLSKANGKIWRVTGVRPVDPAASAVTPSLEPDLVAHYDFAHPAADRARERDLGRSGTQLNLVNGGAAMRVPGAAYPRGGQALETRQVNPDRAGNDDWKAGVYDAGGTPTLGAFNGVRETTVMGWFRLGPDNPARNSGSADPDDRYGAVGLAGVLSGDSNGHAVRALLELIEVDGQLRVVALGRRLDGGASQTFAANADWRTLLPENEWVFLAATFDFDKGTMALYRNGQPVPGFYVVPGDPWQVKSAPGPHYTSPTNPRGFKIGGSYPQNTREGNACNCRYDDLMFLDRAASQAEIAAQYHLSVHG</sequence>
<dbReference type="InterPro" id="IPR013320">
    <property type="entry name" value="ConA-like_dom_sf"/>
</dbReference>
<dbReference type="AlphaFoldDB" id="A0A4Q7J1G8"/>
<accession>A0A4Q7J1G8</accession>
<dbReference type="Gene3D" id="2.120.10.30">
    <property type="entry name" value="TolB, C-terminal domain"/>
    <property type="match status" value="1"/>
</dbReference>
<dbReference type="OrthoDB" id="9770043at2"/>
<keyword evidence="3" id="KW-1185">Reference proteome</keyword>
<dbReference type="PANTHER" id="PTHR19328:SF75">
    <property type="entry name" value="ALDOSE SUGAR DEHYDROGENASE YLII"/>
    <property type="match status" value="1"/>
</dbReference>
<proteinExistence type="predicted"/>
<dbReference type="InterPro" id="IPR011041">
    <property type="entry name" value="Quinoprot_gluc/sorb_DH_b-prop"/>
</dbReference>
<comment type="caution">
    <text evidence="2">The sequence shown here is derived from an EMBL/GenBank/DDBJ whole genome shotgun (WGS) entry which is preliminary data.</text>
</comment>
<reference evidence="2 3" key="1">
    <citation type="submission" date="2019-02" db="EMBL/GenBank/DDBJ databases">
        <title>Draft genome sequence of Amycolatopsis sp. 8-3EHSu isolated from roots of Suaeda maritima.</title>
        <authorList>
            <person name="Duangmal K."/>
            <person name="Chantavorakit T."/>
        </authorList>
    </citation>
    <scope>NUCLEOTIDE SEQUENCE [LARGE SCALE GENOMIC DNA]</scope>
    <source>
        <strain evidence="2 3">8-3EHSu</strain>
    </source>
</reference>
<dbReference type="InterPro" id="IPR012938">
    <property type="entry name" value="Glc/Sorbosone_DH"/>
</dbReference>
<dbReference type="PANTHER" id="PTHR19328">
    <property type="entry name" value="HEDGEHOG-INTERACTING PROTEIN"/>
    <property type="match status" value="1"/>
</dbReference>
<dbReference type="Proteomes" id="UP000292003">
    <property type="component" value="Unassembled WGS sequence"/>
</dbReference>
<feature type="domain" description="Glucose/Sorbosone dehydrogenase" evidence="1">
    <location>
        <begin position="32"/>
        <end position="372"/>
    </location>
</feature>
<gene>
    <name evidence="2" type="ORF">EWH70_28325</name>
</gene>
<evidence type="ECO:0000313" key="2">
    <source>
        <dbReference type="EMBL" id="RZQ60689.1"/>
    </source>
</evidence>
<dbReference type="SUPFAM" id="SSF49899">
    <property type="entry name" value="Concanavalin A-like lectins/glucanases"/>
    <property type="match status" value="1"/>
</dbReference>
<evidence type="ECO:0000259" key="1">
    <source>
        <dbReference type="Pfam" id="PF07995"/>
    </source>
</evidence>
<organism evidence="2 3">
    <name type="scientific">Amycolatopsis suaedae</name>
    <dbReference type="NCBI Taxonomy" id="2510978"/>
    <lineage>
        <taxon>Bacteria</taxon>
        <taxon>Bacillati</taxon>
        <taxon>Actinomycetota</taxon>
        <taxon>Actinomycetes</taxon>
        <taxon>Pseudonocardiales</taxon>
        <taxon>Pseudonocardiaceae</taxon>
        <taxon>Amycolatopsis</taxon>
    </lineage>
</organism>
<protein>
    <recommendedName>
        <fullName evidence="1">Glucose/Sorbosone dehydrogenase domain-containing protein</fullName>
    </recommendedName>
</protein>
<dbReference type="Gene3D" id="2.60.120.200">
    <property type="match status" value="1"/>
</dbReference>
<dbReference type="EMBL" id="SFCC01000016">
    <property type="protein sequence ID" value="RZQ60689.1"/>
    <property type="molecule type" value="Genomic_DNA"/>
</dbReference>
<name>A0A4Q7J1G8_9PSEU</name>
<dbReference type="Pfam" id="PF13385">
    <property type="entry name" value="Laminin_G_3"/>
    <property type="match status" value="1"/>
</dbReference>
<evidence type="ECO:0000313" key="3">
    <source>
        <dbReference type="Proteomes" id="UP000292003"/>
    </source>
</evidence>
<dbReference type="SUPFAM" id="SSF50952">
    <property type="entry name" value="Soluble quinoprotein glucose dehydrogenase"/>
    <property type="match status" value="1"/>
</dbReference>
<dbReference type="Pfam" id="PF07995">
    <property type="entry name" value="GSDH"/>
    <property type="match status" value="1"/>
</dbReference>
<dbReference type="InterPro" id="IPR011042">
    <property type="entry name" value="6-blade_b-propeller_TolB-like"/>
</dbReference>